<protein>
    <submittedName>
        <fullName evidence="3">Extracellular matrix glycoprotein pherophorin-V23</fullName>
    </submittedName>
</protein>
<sequence>MQVAGALTLVLLASLGHLLLAADLVGLFPDFPFCECDSNGAYDVVNPYKYRGNNTYCFTIRVLRRPGCTSYCCTQADLKKLEINTYSSCDVPGVLLSATLNGAPTVVRPNFEAAPQGAVGDTILKLTRLGLNLTTADGAEICITLRTNRAGKGCTNLEQLCVPPPLSVMDLPVVFSECQTCVNLKIYPDERPGIIPFVITPELCENYSSTVISRMTAASQMVGAFISNPLELKVCNKDTIIICGAFKTVDPGNSAVPVFLSNTGNELATHFLNTLIPEECPAYLNHHTIEVTIDGLLSIPPLIDDNGIAGMPNTCISGLATENCELDVLFPNCTCLMTTGLTPFGALPTFTTKPGRTPASTQYCFRLWTFEPYPGPCADAASVTKVEFWVNDTMRRNINGFAVKSSSDATYTYIYPTWAPRGDNVVRATPLNWSLQQANGAEVCMDLDNDTTPDEFCLGPWSRTCHLSIFDDSRSATCAVSLLAARSDACVECSENGRACRRLRNLSSHAKLYFQECRLQQREEI</sequence>
<dbReference type="Pfam" id="PF12499">
    <property type="entry name" value="DUF3707"/>
    <property type="match status" value="2"/>
</dbReference>
<organism evidence="4">
    <name type="scientific">Volvox carteri f. nagariensis</name>
    <dbReference type="NCBI Taxonomy" id="3068"/>
    <lineage>
        <taxon>Eukaryota</taxon>
        <taxon>Viridiplantae</taxon>
        <taxon>Chlorophyta</taxon>
        <taxon>core chlorophytes</taxon>
        <taxon>Chlorophyceae</taxon>
        <taxon>CS clade</taxon>
        <taxon>Chlamydomonadales</taxon>
        <taxon>Volvocaceae</taxon>
        <taxon>Volvox</taxon>
    </lineage>
</organism>
<feature type="chain" id="PRO_5003124169" evidence="1">
    <location>
        <begin position="22"/>
        <end position="525"/>
    </location>
</feature>
<dbReference type="eggNOG" id="ENOG502SWX2">
    <property type="taxonomic scope" value="Eukaryota"/>
</dbReference>
<gene>
    <name evidence="3" type="primary">phV23</name>
    <name evidence="3" type="ORF">VOLCADRAFT_94560</name>
</gene>
<dbReference type="RefSeq" id="XP_002953828.1">
    <property type="nucleotide sequence ID" value="XM_002953782.1"/>
</dbReference>
<keyword evidence="4" id="KW-1185">Reference proteome</keyword>
<feature type="domain" description="Pherophorin" evidence="2">
    <location>
        <begin position="31"/>
        <end position="164"/>
    </location>
</feature>
<dbReference type="GeneID" id="9616920"/>
<name>D8U543_VOLCA</name>
<evidence type="ECO:0000259" key="2">
    <source>
        <dbReference type="Pfam" id="PF12499"/>
    </source>
</evidence>
<feature type="signal peptide" evidence="1">
    <location>
        <begin position="1"/>
        <end position="21"/>
    </location>
</feature>
<evidence type="ECO:0000313" key="3">
    <source>
        <dbReference type="EMBL" id="EFJ45152.1"/>
    </source>
</evidence>
<dbReference type="InParanoid" id="D8U543"/>
<accession>D8U543</accession>
<keyword evidence="1" id="KW-0732">Signal</keyword>
<dbReference type="InterPro" id="IPR024616">
    <property type="entry name" value="Pherophorin"/>
</dbReference>
<dbReference type="EMBL" id="GL378359">
    <property type="protein sequence ID" value="EFJ45152.1"/>
    <property type="molecule type" value="Genomic_DNA"/>
</dbReference>
<dbReference type="KEGG" id="vcn:VOLCADRAFT_94560"/>
<feature type="domain" description="Pherophorin" evidence="2">
    <location>
        <begin position="330"/>
        <end position="478"/>
    </location>
</feature>
<evidence type="ECO:0000256" key="1">
    <source>
        <dbReference type="SAM" id="SignalP"/>
    </source>
</evidence>
<dbReference type="Proteomes" id="UP000001058">
    <property type="component" value="Unassembled WGS sequence"/>
</dbReference>
<dbReference type="AlphaFoldDB" id="D8U543"/>
<reference evidence="3 4" key="1">
    <citation type="journal article" date="2010" name="Science">
        <title>Genomic analysis of organismal complexity in the multicellular green alga Volvox carteri.</title>
        <authorList>
            <person name="Prochnik S.E."/>
            <person name="Umen J."/>
            <person name="Nedelcu A.M."/>
            <person name="Hallmann A."/>
            <person name="Miller S.M."/>
            <person name="Nishii I."/>
            <person name="Ferris P."/>
            <person name="Kuo A."/>
            <person name="Mitros T."/>
            <person name="Fritz-Laylin L.K."/>
            <person name="Hellsten U."/>
            <person name="Chapman J."/>
            <person name="Simakov O."/>
            <person name="Rensing S.A."/>
            <person name="Terry A."/>
            <person name="Pangilinan J."/>
            <person name="Kapitonov V."/>
            <person name="Jurka J."/>
            <person name="Salamov A."/>
            <person name="Shapiro H."/>
            <person name="Schmutz J."/>
            <person name="Grimwood J."/>
            <person name="Lindquist E."/>
            <person name="Lucas S."/>
            <person name="Grigoriev I.V."/>
            <person name="Schmitt R."/>
            <person name="Kirk D."/>
            <person name="Rokhsar D.S."/>
        </authorList>
    </citation>
    <scope>NUCLEOTIDE SEQUENCE [LARGE SCALE GENOMIC DNA]</scope>
    <source>
        <strain evidence="4">f. Nagariensis / Eve</strain>
    </source>
</reference>
<evidence type="ECO:0000313" key="4">
    <source>
        <dbReference type="Proteomes" id="UP000001058"/>
    </source>
</evidence>
<proteinExistence type="predicted"/>